<dbReference type="GO" id="GO:0003676">
    <property type="term" value="F:nucleic acid binding"/>
    <property type="evidence" value="ECO:0007669"/>
    <property type="project" value="InterPro"/>
</dbReference>
<dbReference type="SUPFAM" id="SSF53098">
    <property type="entry name" value="Ribonuclease H-like"/>
    <property type="match status" value="1"/>
</dbReference>
<dbReference type="InterPro" id="IPR009027">
    <property type="entry name" value="Ribosomal_bL9/RNase_H1_N"/>
</dbReference>
<sequence>MAKVYAYFLELTGESGIVTTWTECQEKIKGVKKARYKSFPDRIQAQNWLTRGAIYEKKEAFQKKELQKRELEEGIYFDAGTGRGIGVEVRVSDKFGNSLLEEDCNEFGNRTLGFSKTNNYGELTGLSLAIDLAIKKKIFHIYGDSNLVLEFWSQGRFHPEKLEEDTVLLIQEVIRKRKQFEALGGKISYISGDINPADLGFHK</sequence>
<dbReference type="InterPro" id="IPR011320">
    <property type="entry name" value="RNase_H1_N"/>
</dbReference>
<dbReference type="Gene3D" id="3.30.420.10">
    <property type="entry name" value="Ribonuclease H-like superfamily/Ribonuclease H"/>
    <property type="match status" value="1"/>
</dbReference>
<dbReference type="InterPro" id="IPR036397">
    <property type="entry name" value="RNaseH_sf"/>
</dbReference>
<reference evidence="2 3" key="1">
    <citation type="submission" date="2013-08" db="EMBL/GenBank/DDBJ databases">
        <title>An opportunistic ruminal bacterium that causes liver abscesses in cattle.</title>
        <authorList>
            <person name="Benahmed F.H."/>
            <person name="Rasmussen M."/>
            <person name="Harbottle H."/>
            <person name="Soppet D."/>
            <person name="Nagaraja T.G."/>
            <person name="Davidson M."/>
        </authorList>
    </citation>
    <scope>NUCLEOTIDE SEQUENCE [LARGE SCALE GENOMIC DNA]</scope>
    <source>
        <strain evidence="2 3">B35</strain>
    </source>
</reference>
<dbReference type="OrthoDB" id="9811552at2"/>
<dbReference type="SUPFAM" id="SSF55658">
    <property type="entry name" value="L9 N-domain-like"/>
    <property type="match status" value="1"/>
</dbReference>
<evidence type="ECO:0000313" key="3">
    <source>
        <dbReference type="Proteomes" id="UP000031184"/>
    </source>
</evidence>
<organism evidence="2 3">
    <name type="scientific">Fusobacterium necrophorum subsp. funduliforme B35</name>
    <dbReference type="NCBI Taxonomy" id="1226633"/>
    <lineage>
        <taxon>Bacteria</taxon>
        <taxon>Fusobacteriati</taxon>
        <taxon>Fusobacteriota</taxon>
        <taxon>Fusobacteriia</taxon>
        <taxon>Fusobacteriales</taxon>
        <taxon>Fusobacteriaceae</taxon>
        <taxon>Fusobacterium</taxon>
    </lineage>
</organism>
<comment type="caution">
    <text evidence="2">The sequence shown here is derived from an EMBL/GenBank/DDBJ whole genome shotgun (WGS) entry which is preliminary data.</text>
</comment>
<evidence type="ECO:0000259" key="1">
    <source>
        <dbReference type="Pfam" id="PF01693"/>
    </source>
</evidence>
<dbReference type="PATRIC" id="fig|1226633.4.peg.1883"/>
<accession>A0A017H6W8</accession>
<dbReference type="Gene3D" id="3.40.970.10">
    <property type="entry name" value="Ribonuclease H1, N-terminal domain"/>
    <property type="match status" value="1"/>
</dbReference>
<dbReference type="AlphaFoldDB" id="A0A017H6W8"/>
<dbReference type="RefSeq" id="WP_035904515.1">
    <property type="nucleotide sequence ID" value="NZ_AOJP01000002.1"/>
</dbReference>
<dbReference type="InterPro" id="IPR012337">
    <property type="entry name" value="RNaseH-like_sf"/>
</dbReference>
<gene>
    <name evidence="2" type="ORF">C095_09285</name>
</gene>
<name>A0A017H6W8_9FUSO</name>
<protein>
    <submittedName>
        <fullName evidence="2">Ribonuclease HI</fullName>
    </submittedName>
</protein>
<feature type="domain" description="Ribonuclease H1 N-terminal" evidence="1">
    <location>
        <begin position="14"/>
        <end position="48"/>
    </location>
</feature>
<dbReference type="Proteomes" id="UP000031184">
    <property type="component" value="Unassembled WGS sequence"/>
</dbReference>
<evidence type="ECO:0000313" key="2">
    <source>
        <dbReference type="EMBL" id="KID48458.1"/>
    </source>
</evidence>
<dbReference type="EMBL" id="AUZI01000023">
    <property type="protein sequence ID" value="KID48458.1"/>
    <property type="molecule type" value="Genomic_DNA"/>
</dbReference>
<dbReference type="Pfam" id="PF01693">
    <property type="entry name" value="Cauli_VI"/>
    <property type="match status" value="1"/>
</dbReference>
<dbReference type="InterPro" id="IPR037056">
    <property type="entry name" value="RNase_H1_N_sf"/>
</dbReference>
<proteinExistence type="predicted"/>